<proteinExistence type="predicted"/>
<accession>A0ACC0PCR7</accession>
<evidence type="ECO:0000313" key="2">
    <source>
        <dbReference type="Proteomes" id="UP001062846"/>
    </source>
</evidence>
<dbReference type="Proteomes" id="UP001062846">
    <property type="component" value="Chromosome 3"/>
</dbReference>
<keyword evidence="2" id="KW-1185">Reference proteome</keyword>
<reference evidence="1" key="1">
    <citation type="submission" date="2022-02" db="EMBL/GenBank/DDBJ databases">
        <title>Plant Genome Project.</title>
        <authorList>
            <person name="Zhang R.-G."/>
        </authorList>
    </citation>
    <scope>NUCLEOTIDE SEQUENCE</scope>
    <source>
        <strain evidence="1">AT1</strain>
    </source>
</reference>
<evidence type="ECO:0000313" key="1">
    <source>
        <dbReference type="EMBL" id="KAI8562839.1"/>
    </source>
</evidence>
<sequence length="222" mass="24707">MEQWNGGMMRSKELEDNVEDSPEEHEGEDECDHSFVLKDDLGYVCWICGVIQRGIETIIEYQYAKSFVHAAGIAAGYCADQLEMCFAGCSTCSLLFSLHLFSVNGCLIVSLAIRTVNCQVHDPGKFQLLSNLSSAVYSRLVSKATIFGIYIAVCNLFLLYFCALFMQLLLIEWCKDVSRFYDPKASKSGFCDAKASKSVVPKLANLISNDGMLSKLVFFKCS</sequence>
<name>A0ACC0PCR7_RHOML</name>
<comment type="caution">
    <text evidence="1">The sequence shown here is derived from an EMBL/GenBank/DDBJ whole genome shotgun (WGS) entry which is preliminary data.</text>
</comment>
<organism evidence="1 2">
    <name type="scientific">Rhododendron molle</name>
    <name type="common">Chinese azalea</name>
    <name type="synonym">Azalea mollis</name>
    <dbReference type="NCBI Taxonomy" id="49168"/>
    <lineage>
        <taxon>Eukaryota</taxon>
        <taxon>Viridiplantae</taxon>
        <taxon>Streptophyta</taxon>
        <taxon>Embryophyta</taxon>
        <taxon>Tracheophyta</taxon>
        <taxon>Spermatophyta</taxon>
        <taxon>Magnoliopsida</taxon>
        <taxon>eudicotyledons</taxon>
        <taxon>Gunneridae</taxon>
        <taxon>Pentapetalae</taxon>
        <taxon>asterids</taxon>
        <taxon>Ericales</taxon>
        <taxon>Ericaceae</taxon>
        <taxon>Ericoideae</taxon>
        <taxon>Rhodoreae</taxon>
        <taxon>Rhododendron</taxon>
    </lineage>
</organism>
<gene>
    <name evidence="1" type="ORF">RHMOL_Rhmol03G0066500</name>
</gene>
<protein>
    <submittedName>
        <fullName evidence="1">Uncharacterized protein</fullName>
    </submittedName>
</protein>
<dbReference type="EMBL" id="CM046390">
    <property type="protein sequence ID" value="KAI8562839.1"/>
    <property type="molecule type" value="Genomic_DNA"/>
</dbReference>